<evidence type="ECO:0000256" key="2">
    <source>
        <dbReference type="ARBA" id="ARBA00005755"/>
    </source>
</evidence>
<dbReference type="InterPro" id="IPR036397">
    <property type="entry name" value="RNaseH_sf"/>
</dbReference>
<keyword evidence="13" id="KW-0235">DNA replication</keyword>
<dbReference type="InterPro" id="IPR023211">
    <property type="entry name" value="DNA_pol_palm_dom_sf"/>
</dbReference>
<dbReference type="Gene3D" id="1.10.132.60">
    <property type="entry name" value="DNA polymerase family B, C-terminal domain"/>
    <property type="match status" value="2"/>
</dbReference>
<evidence type="ECO:0000256" key="14">
    <source>
        <dbReference type="SAM" id="MobiDB-lite"/>
    </source>
</evidence>
<dbReference type="PROSITE" id="PS00116">
    <property type="entry name" value="DNA_POLYMERASE_B"/>
    <property type="match status" value="1"/>
</dbReference>
<dbReference type="Gene3D" id="3.30.420.10">
    <property type="entry name" value="Ribonuclease H-like superfamily/Ribonuclease H"/>
    <property type="match status" value="1"/>
</dbReference>
<feature type="domain" description="DNA-directed DNA polymerase family B multifunctional" evidence="15">
    <location>
        <begin position="816"/>
        <end position="1041"/>
    </location>
</feature>
<dbReference type="GO" id="GO:0000166">
    <property type="term" value="F:nucleotide binding"/>
    <property type="evidence" value="ECO:0007669"/>
    <property type="project" value="InterPro"/>
</dbReference>
<dbReference type="CDD" id="cd05778">
    <property type="entry name" value="DNA_polB_zeta_exo"/>
    <property type="match status" value="1"/>
</dbReference>
<dbReference type="GO" id="GO:0005634">
    <property type="term" value="C:nucleus"/>
    <property type="evidence" value="ECO:0007669"/>
    <property type="project" value="TreeGrafter"/>
</dbReference>
<dbReference type="GO" id="GO:0046872">
    <property type="term" value="F:metal ion binding"/>
    <property type="evidence" value="ECO:0007669"/>
    <property type="project" value="UniProtKB-KW"/>
</dbReference>
<dbReference type="Pfam" id="PF03104">
    <property type="entry name" value="DNA_pol_B_exo1"/>
    <property type="match status" value="1"/>
</dbReference>
<dbReference type="GO" id="GO:0051536">
    <property type="term" value="F:iron-sulfur cluster binding"/>
    <property type="evidence" value="ECO:0007669"/>
    <property type="project" value="UniProtKB-KW"/>
</dbReference>
<comment type="cofactor">
    <cofactor evidence="1">
        <name>[4Fe-4S] cluster</name>
        <dbReference type="ChEBI" id="CHEBI:49883"/>
    </cofactor>
</comment>
<evidence type="ECO:0000313" key="19">
    <source>
        <dbReference type="Proteomes" id="UP000717328"/>
    </source>
</evidence>
<dbReference type="InterPro" id="IPR030559">
    <property type="entry name" value="PolZ_Rev3"/>
</dbReference>
<dbReference type="GO" id="GO:0042276">
    <property type="term" value="P:error-prone translesion synthesis"/>
    <property type="evidence" value="ECO:0007669"/>
    <property type="project" value="TreeGrafter"/>
</dbReference>
<keyword evidence="4 13" id="KW-0548">Nucleotidyltransferase</keyword>
<evidence type="ECO:0000256" key="11">
    <source>
        <dbReference type="ARBA" id="ARBA00023204"/>
    </source>
</evidence>
<evidence type="ECO:0000256" key="4">
    <source>
        <dbReference type="ARBA" id="ARBA00022695"/>
    </source>
</evidence>
<protein>
    <recommendedName>
        <fullName evidence="13">DNA polymerase</fullName>
        <ecNumber evidence="13">2.7.7.7</ecNumber>
    </recommendedName>
</protein>
<evidence type="ECO:0000256" key="8">
    <source>
        <dbReference type="ARBA" id="ARBA00022932"/>
    </source>
</evidence>
<keyword evidence="7" id="KW-0862">Zinc</keyword>
<dbReference type="PRINTS" id="PR00106">
    <property type="entry name" value="DNAPOLB"/>
</dbReference>
<reference evidence="18" key="2">
    <citation type="submission" date="2021-10" db="EMBL/GenBank/DDBJ databases">
        <title>Phylogenomics reveals ancestral predisposition of the termite-cultivated fungus Termitomyces towards a domesticated lifestyle.</title>
        <authorList>
            <person name="Auxier B."/>
            <person name="Grum-Grzhimaylo A."/>
            <person name="Cardenas M.E."/>
            <person name="Lodge J.D."/>
            <person name="Laessoe T."/>
            <person name="Pedersen O."/>
            <person name="Smith M.E."/>
            <person name="Kuyper T.W."/>
            <person name="Franco-Molano E.A."/>
            <person name="Baroni T.J."/>
            <person name="Aanen D.K."/>
        </authorList>
    </citation>
    <scope>NUCLEOTIDE SEQUENCE</scope>
    <source>
        <strain evidence="18">D49</strain>
    </source>
</reference>
<evidence type="ECO:0000256" key="9">
    <source>
        <dbReference type="ARBA" id="ARBA00023004"/>
    </source>
</evidence>
<sequence length="1230" mass="138931">MKSLNHAIALSLKRNPLSSGSQYIRAIILVKGVPFYGFHSTYTPFLKVFLADPAYVHRTVTILQSASVMGTHFRVFESHLSYTLQFMCDFGLYGCGWIDLEDVFQRDSHSAYEGEYAVNERLFDPSPYFRQTHMPLEVDAIAPQIMNRHNISARSQHHRIQIPPPFRSDPVVSSVRELWEDERKRRAARGLDPSPEIPVDPSDSCRGLGGDWVAEAQWWDQLREKIHVEREGLPQESPGGWENWVMTTFESIEALWEQPWRVWRPAIPRQQEQHVPTSNQTFPETYRVVDESQWNVSDKVSELDDVIDVDISMLSSQEVSDLIEFEEGELARREHDNIGVEEDADLGIGEDHEEDLFDDDEDIVEEPGLDRFLDPFEPTGDIPIQADFELKLCSSSSQGQGITDTGPVDFTRMKKLLRESYAVNTIKAVNTNRYEYSSIPPSASDLLDSMGDYGILRRVYQPPYYTLICDVPVRSREYGGLLFHLKGGQGITNLENWDVSDTPRAGAQSRKLLPSIANGIGGWEYASSPPGVKEIKRWLSKEAPVSRVKIKSQIEGPTPANLYGLKETPRGPHNDADTSRDGTTMSILSLEIFAPTNDGKAPNPEINGITAAFYAYQTCETQPRKGRIIVVQASNFVEPRIRDLKLEMVENEIDLINKIVDVVRDLDPDVLTGWDTQKGSWGYLDTRGRSYGFQMSDLVSRAPPARSGGYDQWGIRHTSTFKAAGRHVLNLWRIMRSEHALTSYSLENVAFNVLGRRIPRYSDATLSYWHYNGVPHESACMLRYFLDRTNLLLEIIEGSDVITKTAEFARVFGVDFFSVISRGSQFKVESFMFRIAKPENFVLISPSKRDVANQNAAECIPLIMEPASGFYSSPLVVLDFQSLYPSIMIAYNYCYSTCLGRVKDFCGRNKLGVVDLDLPPGLLRSLSEHIQSMYNVPIPTSLTYFFKVAPNGIIYVKPEVRKGLLGRMLVELIGTRVMVKQAMKGAKNDKSLQRILNARQLSLKYIANVTYGYTSANYSGRMPAVEIADSIVQSGRETLEKVVYGDTDSIFIYLLGRTKEQAFLIGNDIADTITAMNPSPIKLKFEKVYLPCVLMAKKRYVGFKYEHIDQEEPIFDAKGIETVRRDGVGAQRKMTETCLNENAPPPPGAVVAARRMVDDPTSEPQYGERVPYVIVRGTPGKRLVDRAMDPMDMLRDRYTTPKPIDKNSFPPSAESSLMHFITFRESSSPL</sequence>
<reference evidence="18" key="1">
    <citation type="submission" date="2021-02" db="EMBL/GenBank/DDBJ databases">
        <authorList>
            <person name="Nieuwenhuis M."/>
            <person name="Van De Peppel L.J.J."/>
        </authorList>
    </citation>
    <scope>NUCLEOTIDE SEQUENCE</scope>
    <source>
        <strain evidence="18">D49</strain>
    </source>
</reference>
<dbReference type="Proteomes" id="UP000717328">
    <property type="component" value="Unassembled WGS sequence"/>
</dbReference>
<dbReference type="Gene3D" id="1.10.287.690">
    <property type="entry name" value="Helix hairpin bin"/>
    <property type="match status" value="1"/>
</dbReference>
<dbReference type="Gene3D" id="3.30.342.10">
    <property type="entry name" value="DNA Polymerase, chain B, domain 1"/>
    <property type="match status" value="1"/>
</dbReference>
<feature type="domain" description="DNA polymerase delta/zeta catalytic subunit N-terminal" evidence="17">
    <location>
        <begin position="2"/>
        <end position="57"/>
    </location>
</feature>
<comment type="catalytic activity">
    <reaction evidence="12 13">
        <text>DNA(n) + a 2'-deoxyribonucleoside 5'-triphosphate = DNA(n+1) + diphosphate</text>
        <dbReference type="Rhea" id="RHEA:22508"/>
        <dbReference type="Rhea" id="RHEA-COMP:17339"/>
        <dbReference type="Rhea" id="RHEA-COMP:17340"/>
        <dbReference type="ChEBI" id="CHEBI:33019"/>
        <dbReference type="ChEBI" id="CHEBI:61560"/>
        <dbReference type="ChEBI" id="CHEBI:173112"/>
        <dbReference type="EC" id="2.7.7.7"/>
    </reaction>
</comment>
<keyword evidence="3 13" id="KW-0808">Transferase</keyword>
<dbReference type="GO" id="GO:0000724">
    <property type="term" value="P:double-strand break repair via homologous recombination"/>
    <property type="evidence" value="ECO:0007669"/>
    <property type="project" value="TreeGrafter"/>
</dbReference>
<dbReference type="EC" id="2.7.7.7" evidence="13"/>
<evidence type="ECO:0000256" key="1">
    <source>
        <dbReference type="ARBA" id="ARBA00001966"/>
    </source>
</evidence>
<evidence type="ECO:0000256" key="3">
    <source>
        <dbReference type="ARBA" id="ARBA00022679"/>
    </source>
</evidence>
<dbReference type="InterPro" id="IPR042087">
    <property type="entry name" value="DNA_pol_B_thumb"/>
</dbReference>
<dbReference type="EMBL" id="JABCKI010000290">
    <property type="protein sequence ID" value="KAG5651144.1"/>
    <property type="molecule type" value="Genomic_DNA"/>
</dbReference>
<evidence type="ECO:0000313" key="18">
    <source>
        <dbReference type="EMBL" id="KAG5651144.1"/>
    </source>
</evidence>
<dbReference type="AlphaFoldDB" id="A0A9P7GIB4"/>
<dbReference type="Gene3D" id="3.90.1600.10">
    <property type="entry name" value="Palm domain of DNA polymerase"/>
    <property type="match status" value="1"/>
</dbReference>
<dbReference type="InterPro" id="IPR006133">
    <property type="entry name" value="DNA-dir_DNA_pol_B_exonuc"/>
</dbReference>
<feature type="region of interest" description="Disordered" evidence="14">
    <location>
        <begin position="558"/>
        <end position="580"/>
    </location>
</feature>
<evidence type="ECO:0000256" key="5">
    <source>
        <dbReference type="ARBA" id="ARBA00022723"/>
    </source>
</evidence>
<dbReference type="CDD" id="cd05534">
    <property type="entry name" value="POLBc_zeta"/>
    <property type="match status" value="1"/>
</dbReference>
<evidence type="ECO:0000259" key="16">
    <source>
        <dbReference type="Pfam" id="PF03104"/>
    </source>
</evidence>
<dbReference type="InterPro" id="IPR006172">
    <property type="entry name" value="DNA-dir_DNA_pol_B"/>
</dbReference>
<keyword evidence="19" id="KW-1185">Reference proteome</keyword>
<keyword evidence="11" id="KW-0234">DNA repair</keyword>
<evidence type="ECO:0000256" key="7">
    <source>
        <dbReference type="ARBA" id="ARBA00022833"/>
    </source>
</evidence>
<evidence type="ECO:0000256" key="10">
    <source>
        <dbReference type="ARBA" id="ARBA00023014"/>
    </source>
</evidence>
<evidence type="ECO:0000259" key="17">
    <source>
        <dbReference type="Pfam" id="PF24055"/>
    </source>
</evidence>
<dbReference type="PANTHER" id="PTHR45812:SF1">
    <property type="entry name" value="DNA POLYMERASE ZETA CATALYTIC SUBUNIT"/>
    <property type="match status" value="1"/>
</dbReference>
<organism evidence="18 19">
    <name type="scientific">Sphagnurus paluster</name>
    <dbReference type="NCBI Taxonomy" id="117069"/>
    <lineage>
        <taxon>Eukaryota</taxon>
        <taxon>Fungi</taxon>
        <taxon>Dikarya</taxon>
        <taxon>Basidiomycota</taxon>
        <taxon>Agaricomycotina</taxon>
        <taxon>Agaricomycetes</taxon>
        <taxon>Agaricomycetidae</taxon>
        <taxon>Agaricales</taxon>
        <taxon>Tricholomatineae</taxon>
        <taxon>Lyophyllaceae</taxon>
        <taxon>Sphagnurus</taxon>
    </lineage>
</organism>
<dbReference type="InterPro" id="IPR006134">
    <property type="entry name" value="DNA-dir_DNA_pol_B_multi_dom"/>
</dbReference>
<dbReference type="GO" id="GO:0003887">
    <property type="term" value="F:DNA-directed DNA polymerase activity"/>
    <property type="evidence" value="ECO:0007669"/>
    <property type="project" value="UniProtKB-KW"/>
</dbReference>
<dbReference type="GO" id="GO:0003677">
    <property type="term" value="F:DNA binding"/>
    <property type="evidence" value="ECO:0007669"/>
    <property type="project" value="UniProtKB-KW"/>
</dbReference>
<feature type="region of interest" description="Disordered" evidence="14">
    <location>
        <begin position="186"/>
        <end position="206"/>
    </location>
</feature>
<keyword evidence="5" id="KW-0479">Metal-binding</keyword>
<keyword evidence="10" id="KW-0411">Iron-sulfur</keyword>
<dbReference type="Pfam" id="PF00136">
    <property type="entry name" value="DNA_pol_B"/>
    <property type="match status" value="1"/>
</dbReference>
<dbReference type="InterPro" id="IPR017964">
    <property type="entry name" value="DNA-dir_DNA_pol_B_CS"/>
</dbReference>
<keyword evidence="9" id="KW-0408">Iron</keyword>
<comment type="similarity">
    <text evidence="2 13">Belongs to the DNA polymerase type-B family.</text>
</comment>
<evidence type="ECO:0000256" key="6">
    <source>
        <dbReference type="ARBA" id="ARBA00022763"/>
    </source>
</evidence>
<dbReference type="PANTHER" id="PTHR45812">
    <property type="entry name" value="DNA POLYMERASE ZETA CATALYTIC SUBUNIT"/>
    <property type="match status" value="1"/>
</dbReference>
<dbReference type="Pfam" id="PF24055">
    <property type="entry name" value="POL3_N"/>
    <property type="match status" value="1"/>
</dbReference>
<dbReference type="InterPro" id="IPR056435">
    <property type="entry name" value="DPOD/Z_N"/>
</dbReference>
<evidence type="ECO:0000256" key="13">
    <source>
        <dbReference type="RuleBase" id="RU000442"/>
    </source>
</evidence>
<feature type="compositionally biased region" description="Basic and acidic residues" evidence="14">
    <location>
        <begin position="567"/>
        <end position="580"/>
    </location>
</feature>
<gene>
    <name evidence="18" type="ORF">H0H81_009716</name>
</gene>
<dbReference type="InterPro" id="IPR043502">
    <property type="entry name" value="DNA/RNA_pol_sf"/>
</dbReference>
<name>A0A9P7GIB4_9AGAR</name>
<proteinExistence type="inferred from homology"/>
<keyword evidence="6" id="KW-0227">DNA damage</keyword>
<accession>A0A9P7GIB4</accession>
<dbReference type="GO" id="GO:0016035">
    <property type="term" value="C:zeta DNA polymerase complex"/>
    <property type="evidence" value="ECO:0007669"/>
    <property type="project" value="InterPro"/>
</dbReference>
<dbReference type="GO" id="GO:0006260">
    <property type="term" value="P:DNA replication"/>
    <property type="evidence" value="ECO:0007669"/>
    <property type="project" value="UniProtKB-KW"/>
</dbReference>
<dbReference type="OrthoDB" id="2414538at2759"/>
<dbReference type="FunFam" id="1.10.287.690:FF:000002">
    <property type="entry name" value="DNA polymerase zeta"/>
    <property type="match status" value="1"/>
</dbReference>
<keyword evidence="8 13" id="KW-0239">DNA-directed DNA polymerase</keyword>
<feature type="domain" description="DNA-directed DNA polymerase family B exonuclease" evidence="16">
    <location>
        <begin position="583"/>
        <end position="749"/>
    </location>
</feature>
<dbReference type="InterPro" id="IPR012337">
    <property type="entry name" value="RNaseH-like_sf"/>
</dbReference>
<dbReference type="SUPFAM" id="SSF53098">
    <property type="entry name" value="Ribonuclease H-like"/>
    <property type="match status" value="1"/>
</dbReference>
<keyword evidence="13" id="KW-0238">DNA-binding</keyword>
<dbReference type="SMART" id="SM00486">
    <property type="entry name" value="POLBc"/>
    <property type="match status" value="1"/>
</dbReference>
<comment type="caution">
    <text evidence="18">The sequence shown here is derived from an EMBL/GenBank/DDBJ whole genome shotgun (WGS) entry which is preliminary data.</text>
</comment>
<evidence type="ECO:0000256" key="12">
    <source>
        <dbReference type="ARBA" id="ARBA00049244"/>
    </source>
</evidence>
<evidence type="ECO:0000259" key="15">
    <source>
        <dbReference type="Pfam" id="PF00136"/>
    </source>
</evidence>
<dbReference type="SUPFAM" id="SSF56672">
    <property type="entry name" value="DNA/RNA polymerases"/>
    <property type="match status" value="1"/>
</dbReference>